<dbReference type="Pfam" id="PF06676">
    <property type="entry name" value="DUF1178"/>
    <property type="match status" value="1"/>
</dbReference>
<comment type="caution">
    <text evidence="2">The sequence shown here is derived from an EMBL/GenBank/DDBJ whole genome shotgun (WGS) entry which is preliminary data.</text>
</comment>
<feature type="compositionally biased region" description="Low complexity" evidence="1">
    <location>
        <begin position="62"/>
        <end position="78"/>
    </location>
</feature>
<dbReference type="InterPro" id="IPR009562">
    <property type="entry name" value="DUF1178"/>
</dbReference>
<accession>A0A6B2QXD4</accession>
<dbReference type="RefSeq" id="WP_163652323.1">
    <property type="nucleotide sequence ID" value="NZ_JAAGRN010000003.1"/>
</dbReference>
<name>A0A6B2QXD4_9BURK</name>
<evidence type="ECO:0000256" key="1">
    <source>
        <dbReference type="SAM" id="MobiDB-lite"/>
    </source>
</evidence>
<sequence>MGLKVFDLQCENGHLFEGWFGSHEDYDAQQARGLVTCPMCQSVSIVKRLSAPRLNVGHFNEAQRQASHQQADQSSAPSNSSDIAPIASQPVTAASPELAQLQAAIMVQMREFISKTENVGDKFAQEARRIHEGESEERPIRGTATREEREALAEEGIAVVALPDFLDTDRMQ</sequence>
<evidence type="ECO:0000313" key="2">
    <source>
        <dbReference type="EMBL" id="NDY82663.1"/>
    </source>
</evidence>
<protein>
    <submittedName>
        <fullName evidence="2">DUF1178 family protein</fullName>
    </submittedName>
</protein>
<reference evidence="2" key="1">
    <citation type="submission" date="2020-02" db="EMBL/GenBank/DDBJ databases">
        <authorList>
            <person name="Chen W.-M."/>
        </authorList>
    </citation>
    <scope>NUCLEOTIDE SEQUENCE</scope>
    <source>
        <strain evidence="2">NBD-18</strain>
    </source>
</reference>
<dbReference type="PIRSF" id="PIRSF032131">
    <property type="entry name" value="UCP032131"/>
    <property type="match status" value="1"/>
</dbReference>
<dbReference type="EMBL" id="JAAGRN010000003">
    <property type="protein sequence ID" value="NDY82663.1"/>
    <property type="molecule type" value="Genomic_DNA"/>
</dbReference>
<feature type="region of interest" description="Disordered" evidence="1">
    <location>
        <begin position="62"/>
        <end position="89"/>
    </location>
</feature>
<dbReference type="AlphaFoldDB" id="A0A6B2QXD4"/>
<proteinExistence type="predicted"/>
<organism evidence="2">
    <name type="scientific">Sheuella amnicola</name>
    <dbReference type="NCBI Taxonomy" id="2707330"/>
    <lineage>
        <taxon>Bacteria</taxon>
        <taxon>Pseudomonadati</taxon>
        <taxon>Pseudomonadota</taxon>
        <taxon>Betaproteobacteria</taxon>
        <taxon>Burkholderiales</taxon>
        <taxon>Alcaligenaceae</taxon>
        <taxon>Sheuella</taxon>
    </lineage>
</organism>
<gene>
    <name evidence="2" type="ORF">G3I67_05385</name>
</gene>